<feature type="domain" description="Fungal lipase-type" evidence="4">
    <location>
        <begin position="100"/>
        <end position="230"/>
    </location>
</feature>
<dbReference type="Proteomes" id="UP000799757">
    <property type="component" value="Unassembled WGS sequence"/>
</dbReference>
<dbReference type="InterPro" id="IPR002921">
    <property type="entry name" value="Fungal_lipase-type"/>
</dbReference>
<evidence type="ECO:0000313" key="5">
    <source>
        <dbReference type="EMBL" id="KAF2796088.1"/>
    </source>
</evidence>
<evidence type="ECO:0000259" key="4">
    <source>
        <dbReference type="Pfam" id="PF01764"/>
    </source>
</evidence>
<dbReference type="Pfam" id="PF01764">
    <property type="entry name" value="Lipase_3"/>
    <property type="match status" value="1"/>
</dbReference>
<accession>A0A6A6XIP4</accession>
<evidence type="ECO:0000256" key="3">
    <source>
        <dbReference type="SAM" id="SignalP"/>
    </source>
</evidence>
<evidence type="ECO:0000313" key="6">
    <source>
        <dbReference type="Proteomes" id="UP000799757"/>
    </source>
</evidence>
<evidence type="ECO:0000256" key="1">
    <source>
        <dbReference type="ARBA" id="ARBA00022729"/>
    </source>
</evidence>
<name>A0A6A6XIP4_9PLEO</name>
<dbReference type="AlphaFoldDB" id="A0A6A6XIP4"/>
<feature type="chain" id="PRO_5025556966" evidence="3">
    <location>
        <begin position="21"/>
        <end position="316"/>
    </location>
</feature>
<dbReference type="InterPro" id="IPR029058">
    <property type="entry name" value="AB_hydrolase_fold"/>
</dbReference>
<dbReference type="PANTHER" id="PTHR46640:SF1">
    <property type="entry name" value="FUNGAL LIPASE-LIKE DOMAIN-CONTAINING PROTEIN-RELATED"/>
    <property type="match status" value="1"/>
</dbReference>
<protein>
    <submittedName>
        <fullName evidence="5">Alpha/beta-hydrolase</fullName>
    </submittedName>
</protein>
<dbReference type="GO" id="GO:0006629">
    <property type="term" value="P:lipid metabolic process"/>
    <property type="evidence" value="ECO:0007669"/>
    <property type="project" value="InterPro"/>
</dbReference>
<reference evidence="5" key="1">
    <citation type="journal article" date="2020" name="Stud. Mycol.">
        <title>101 Dothideomycetes genomes: a test case for predicting lifestyles and emergence of pathogens.</title>
        <authorList>
            <person name="Haridas S."/>
            <person name="Albert R."/>
            <person name="Binder M."/>
            <person name="Bloem J."/>
            <person name="Labutti K."/>
            <person name="Salamov A."/>
            <person name="Andreopoulos B."/>
            <person name="Baker S."/>
            <person name="Barry K."/>
            <person name="Bills G."/>
            <person name="Bluhm B."/>
            <person name="Cannon C."/>
            <person name="Castanera R."/>
            <person name="Culley D."/>
            <person name="Daum C."/>
            <person name="Ezra D."/>
            <person name="Gonzalez J."/>
            <person name="Henrissat B."/>
            <person name="Kuo A."/>
            <person name="Liang C."/>
            <person name="Lipzen A."/>
            <person name="Lutzoni F."/>
            <person name="Magnuson J."/>
            <person name="Mondo S."/>
            <person name="Nolan M."/>
            <person name="Ohm R."/>
            <person name="Pangilinan J."/>
            <person name="Park H.-J."/>
            <person name="Ramirez L."/>
            <person name="Alfaro M."/>
            <person name="Sun H."/>
            <person name="Tritt A."/>
            <person name="Yoshinaga Y."/>
            <person name="Zwiers L.-H."/>
            <person name="Turgeon B."/>
            <person name="Goodwin S."/>
            <person name="Spatafora J."/>
            <person name="Crous P."/>
            <person name="Grigoriev I."/>
        </authorList>
    </citation>
    <scope>NUCLEOTIDE SEQUENCE</scope>
    <source>
        <strain evidence="5">CBS 109.77</strain>
    </source>
</reference>
<dbReference type="OrthoDB" id="426718at2759"/>
<dbReference type="CDD" id="cd00519">
    <property type="entry name" value="Lipase_3"/>
    <property type="match status" value="1"/>
</dbReference>
<sequence length="316" mass="34133">MAFILSLFLVALLVAGRSAAAPVKGKKAVDSNLLASFNLIEQYAAAAYCSNNHDSPGDEISCNSGNCPLAQAAKTTSVLEFEFTEATGFVAVDDTNQLIVVSFRGSYSPEDWATNLDLGVVNTNLCSGCTAHRGFWNSWLKSRDRVLAAVKTSLQAHPKYQVVSTGHSLGGALATLAAADLRNNGYSVALYSFGAPRIASLKLSKYISDQPGGNYRITHWNDLVPQLPPVWMNFAHISPEYYIKKLSLQSVDASNIQVYEGNLNWFGNGIFVGNGGWLVTDIGAHLWYFNAITACGSDKSLYSRDPDGDVEVVAKF</sequence>
<keyword evidence="6" id="KW-1185">Reference proteome</keyword>
<evidence type="ECO:0000256" key="2">
    <source>
        <dbReference type="ARBA" id="ARBA00022801"/>
    </source>
</evidence>
<organism evidence="5 6">
    <name type="scientific">Melanomma pulvis-pyrius CBS 109.77</name>
    <dbReference type="NCBI Taxonomy" id="1314802"/>
    <lineage>
        <taxon>Eukaryota</taxon>
        <taxon>Fungi</taxon>
        <taxon>Dikarya</taxon>
        <taxon>Ascomycota</taxon>
        <taxon>Pezizomycotina</taxon>
        <taxon>Dothideomycetes</taxon>
        <taxon>Pleosporomycetidae</taxon>
        <taxon>Pleosporales</taxon>
        <taxon>Melanommataceae</taxon>
        <taxon>Melanomma</taxon>
    </lineage>
</organism>
<dbReference type="Gene3D" id="3.40.50.1820">
    <property type="entry name" value="alpha/beta hydrolase"/>
    <property type="match status" value="1"/>
</dbReference>
<feature type="signal peptide" evidence="3">
    <location>
        <begin position="1"/>
        <end position="20"/>
    </location>
</feature>
<dbReference type="SUPFAM" id="SSF53474">
    <property type="entry name" value="alpha/beta-Hydrolases"/>
    <property type="match status" value="1"/>
</dbReference>
<keyword evidence="2 5" id="KW-0378">Hydrolase</keyword>
<gene>
    <name evidence="5" type="ORF">K505DRAFT_348194</name>
</gene>
<dbReference type="InterPro" id="IPR051299">
    <property type="entry name" value="AB_hydrolase_lip/est"/>
</dbReference>
<keyword evidence="1 3" id="KW-0732">Signal</keyword>
<dbReference type="EMBL" id="MU001840">
    <property type="protein sequence ID" value="KAF2796088.1"/>
    <property type="molecule type" value="Genomic_DNA"/>
</dbReference>
<dbReference type="GO" id="GO:0016787">
    <property type="term" value="F:hydrolase activity"/>
    <property type="evidence" value="ECO:0007669"/>
    <property type="project" value="UniProtKB-KW"/>
</dbReference>
<proteinExistence type="predicted"/>
<dbReference type="PANTHER" id="PTHR46640">
    <property type="entry name" value="TRIACYLGLYCEROL LIPASE, PUTATIVE (AFU_ORTHOLOGUE AFUA_6G06510)-RELATED"/>
    <property type="match status" value="1"/>
</dbReference>